<sequence length="450" mass="51631">MLNEEEILLELEITDEMAIDSDIGGDSDAEDTVPASCPSSTSNLSLEGIEYLQPNLDTETISIYSNTVIGQTRSLKSQKRSLQFENTRLDSKSASTSPVSDLFQSPLIHSPINSTTDYTDWDDFDVIDNIVTYETFLPMKSLTLIFFKTGKEPEKFNSSSRNTRFLTPGPTDPFLFKKSVLDIWESIFSPVIDIIVEESNLFASQKHEVLDTTPEEIREFIGILIFLAFLIIANIMPLKRFLKLLRYIHLNDNQKMLPRSSESVDKLFKIRSLIDHLNNIYKILYNPSQNLSVDESMVAFTGRSTMKQYMPLKPIKRRFKVWAMTDSASDIELFCCGTFRVNKKFYPKHLMKKDSLYKPGEIEFAQSEDISVCRWKDRGKNRLQPTIYPGVKNPKRGLSSPSNYIIPGQHRRCKLCSKNKEQRSNILCETCKICLCKKCFAPYHKLPNNI</sequence>
<dbReference type="Pfam" id="PF13843">
    <property type="entry name" value="DDE_Tnp_1_7"/>
    <property type="match status" value="1"/>
</dbReference>
<feature type="transmembrane region" description="Helical" evidence="3">
    <location>
        <begin position="220"/>
        <end position="238"/>
    </location>
</feature>
<dbReference type="EMBL" id="VUJU01005430">
    <property type="protein sequence ID" value="KAF0751252.1"/>
    <property type="molecule type" value="Genomic_DNA"/>
</dbReference>
<evidence type="ECO:0000259" key="4">
    <source>
        <dbReference type="PROSITE" id="PS50119"/>
    </source>
</evidence>
<proteinExistence type="predicted"/>
<dbReference type="GO" id="GO:0008270">
    <property type="term" value="F:zinc ion binding"/>
    <property type="evidence" value="ECO:0007669"/>
    <property type="project" value="UniProtKB-KW"/>
</dbReference>
<keyword evidence="6" id="KW-1185">Reference proteome</keyword>
<dbReference type="PANTHER" id="PTHR46599:SF3">
    <property type="entry name" value="PIGGYBAC TRANSPOSABLE ELEMENT-DERIVED PROTEIN 4"/>
    <property type="match status" value="1"/>
</dbReference>
<feature type="region of interest" description="Disordered" evidence="2">
    <location>
        <begin position="21"/>
        <end position="41"/>
    </location>
</feature>
<keyword evidence="3" id="KW-0812">Transmembrane</keyword>
<organism evidence="5 6">
    <name type="scientific">Aphis craccivora</name>
    <name type="common">Cowpea aphid</name>
    <dbReference type="NCBI Taxonomy" id="307492"/>
    <lineage>
        <taxon>Eukaryota</taxon>
        <taxon>Metazoa</taxon>
        <taxon>Ecdysozoa</taxon>
        <taxon>Arthropoda</taxon>
        <taxon>Hexapoda</taxon>
        <taxon>Insecta</taxon>
        <taxon>Pterygota</taxon>
        <taxon>Neoptera</taxon>
        <taxon>Paraneoptera</taxon>
        <taxon>Hemiptera</taxon>
        <taxon>Sternorrhyncha</taxon>
        <taxon>Aphidomorpha</taxon>
        <taxon>Aphidoidea</taxon>
        <taxon>Aphididae</taxon>
        <taxon>Aphidini</taxon>
        <taxon>Aphis</taxon>
        <taxon>Aphis</taxon>
    </lineage>
</organism>
<dbReference type="InterPro" id="IPR029526">
    <property type="entry name" value="PGBD"/>
</dbReference>
<evidence type="ECO:0000313" key="6">
    <source>
        <dbReference type="Proteomes" id="UP000478052"/>
    </source>
</evidence>
<keyword evidence="1" id="KW-0479">Metal-binding</keyword>
<dbReference type="PANTHER" id="PTHR46599">
    <property type="entry name" value="PIGGYBAC TRANSPOSABLE ELEMENT-DERIVED PROTEIN 4"/>
    <property type="match status" value="1"/>
</dbReference>
<accession>A0A6G0Y912</accession>
<keyword evidence="1" id="KW-0863">Zinc-finger</keyword>
<keyword evidence="3" id="KW-0472">Membrane</keyword>
<dbReference type="AlphaFoldDB" id="A0A6G0Y912"/>
<comment type="caution">
    <text evidence="5">The sequence shown here is derived from an EMBL/GenBank/DDBJ whole genome shotgun (WGS) entry which is preliminary data.</text>
</comment>
<evidence type="ECO:0000256" key="3">
    <source>
        <dbReference type="SAM" id="Phobius"/>
    </source>
</evidence>
<feature type="domain" description="B box-type" evidence="4">
    <location>
        <begin position="411"/>
        <end position="450"/>
    </location>
</feature>
<reference evidence="5 6" key="1">
    <citation type="submission" date="2019-08" db="EMBL/GenBank/DDBJ databases">
        <title>Whole genome of Aphis craccivora.</title>
        <authorList>
            <person name="Voronova N.V."/>
            <person name="Shulinski R.S."/>
            <person name="Bandarenka Y.V."/>
            <person name="Zhorov D.G."/>
            <person name="Warner D."/>
        </authorList>
    </citation>
    <scope>NUCLEOTIDE SEQUENCE [LARGE SCALE GENOMIC DNA]</scope>
    <source>
        <strain evidence="5">180601</strain>
        <tissue evidence="5">Whole Body</tissue>
    </source>
</reference>
<gene>
    <name evidence="5" type="ORF">FWK35_00018092</name>
</gene>
<evidence type="ECO:0000256" key="1">
    <source>
        <dbReference type="PROSITE-ProRule" id="PRU00024"/>
    </source>
</evidence>
<dbReference type="PROSITE" id="PS50119">
    <property type="entry name" value="ZF_BBOX"/>
    <property type="match status" value="1"/>
</dbReference>
<protein>
    <submittedName>
        <fullName evidence="5">PiggyBac transposable element-derived protein 4-like</fullName>
    </submittedName>
</protein>
<dbReference type="InterPro" id="IPR000315">
    <property type="entry name" value="Znf_B-box"/>
</dbReference>
<dbReference type="Proteomes" id="UP000478052">
    <property type="component" value="Unassembled WGS sequence"/>
</dbReference>
<evidence type="ECO:0000256" key="2">
    <source>
        <dbReference type="SAM" id="MobiDB-lite"/>
    </source>
</evidence>
<name>A0A6G0Y912_APHCR</name>
<evidence type="ECO:0000313" key="5">
    <source>
        <dbReference type="EMBL" id="KAF0751252.1"/>
    </source>
</evidence>
<dbReference type="OrthoDB" id="10043918at2759"/>
<keyword evidence="1" id="KW-0862">Zinc</keyword>
<keyword evidence="3" id="KW-1133">Transmembrane helix</keyword>
<feature type="compositionally biased region" description="Acidic residues" evidence="2">
    <location>
        <begin position="21"/>
        <end position="31"/>
    </location>
</feature>